<evidence type="ECO:0000256" key="3">
    <source>
        <dbReference type="PROSITE-ProRule" id="PRU00221"/>
    </source>
</evidence>
<dbReference type="SUPFAM" id="SSF50978">
    <property type="entry name" value="WD40 repeat-like"/>
    <property type="match status" value="1"/>
</dbReference>
<evidence type="ECO:0000256" key="1">
    <source>
        <dbReference type="ARBA" id="ARBA00022574"/>
    </source>
</evidence>
<dbReference type="Gene3D" id="2.130.10.10">
    <property type="entry name" value="YVTN repeat-like/Quinoprotein amine dehydrogenase"/>
    <property type="match status" value="2"/>
</dbReference>
<dbReference type="SMART" id="SM00320">
    <property type="entry name" value="WD40"/>
    <property type="match status" value="5"/>
</dbReference>
<accession>A0A2T7DLP8</accession>
<feature type="repeat" description="WD" evidence="3">
    <location>
        <begin position="122"/>
        <end position="153"/>
    </location>
</feature>
<dbReference type="PANTHER" id="PTHR18763:SF4">
    <property type="entry name" value="PROTEIN ROOT INITIATION DEFECTIVE 3-LIKE"/>
    <property type="match status" value="1"/>
</dbReference>
<dbReference type="PANTHER" id="PTHR18763">
    <property type="entry name" value="WD-REPEAT PROTEIN 18"/>
    <property type="match status" value="1"/>
</dbReference>
<dbReference type="OrthoDB" id="756370at2759"/>
<dbReference type="GO" id="GO:0006364">
    <property type="term" value="P:rRNA processing"/>
    <property type="evidence" value="ECO:0007669"/>
    <property type="project" value="TreeGrafter"/>
</dbReference>
<dbReference type="Proteomes" id="UP000244336">
    <property type="component" value="Chromosome 5"/>
</dbReference>
<gene>
    <name evidence="4" type="ORF">GQ55_5G317300</name>
</gene>
<dbReference type="GO" id="GO:0120330">
    <property type="term" value="C:rixosome complex"/>
    <property type="evidence" value="ECO:0007669"/>
    <property type="project" value="TreeGrafter"/>
</dbReference>
<dbReference type="Gramene" id="PUZ56503">
    <property type="protein sequence ID" value="PUZ56503"/>
    <property type="gene ID" value="GQ55_5G317300"/>
</dbReference>
<reference evidence="4 5" key="1">
    <citation type="submission" date="2018-04" db="EMBL/GenBank/DDBJ databases">
        <title>WGS assembly of Panicum hallii var. hallii HAL2.</title>
        <authorList>
            <person name="Lovell J."/>
            <person name="Jenkins J."/>
            <person name="Lowry D."/>
            <person name="Mamidi S."/>
            <person name="Sreedasyam A."/>
            <person name="Weng X."/>
            <person name="Barry K."/>
            <person name="Bonette J."/>
            <person name="Campitelli B."/>
            <person name="Daum C."/>
            <person name="Gordon S."/>
            <person name="Gould B."/>
            <person name="Lipzen A."/>
            <person name="MacQueen A."/>
            <person name="Palacio-Mejia J."/>
            <person name="Plott C."/>
            <person name="Shakirov E."/>
            <person name="Shu S."/>
            <person name="Yoshinaga Y."/>
            <person name="Zane M."/>
            <person name="Rokhsar D."/>
            <person name="Grimwood J."/>
            <person name="Schmutz J."/>
            <person name="Juenger T."/>
        </authorList>
    </citation>
    <scope>NUCLEOTIDE SEQUENCE [LARGE SCALE GENOMIC DNA]</scope>
    <source>
        <strain evidence="5">cv. HAL2</strain>
    </source>
</reference>
<evidence type="ECO:0000313" key="5">
    <source>
        <dbReference type="Proteomes" id="UP000244336"/>
    </source>
</evidence>
<dbReference type="STRING" id="1504633.A0A2T7DLP8"/>
<dbReference type="PROSITE" id="PS50082">
    <property type="entry name" value="WD_REPEATS_2"/>
    <property type="match status" value="2"/>
</dbReference>
<keyword evidence="5" id="KW-1185">Reference proteome</keyword>
<dbReference type="InterPro" id="IPR019775">
    <property type="entry name" value="WD40_repeat_CS"/>
</dbReference>
<organism evidence="4 5">
    <name type="scientific">Panicum hallii var. hallii</name>
    <dbReference type="NCBI Taxonomy" id="1504633"/>
    <lineage>
        <taxon>Eukaryota</taxon>
        <taxon>Viridiplantae</taxon>
        <taxon>Streptophyta</taxon>
        <taxon>Embryophyta</taxon>
        <taxon>Tracheophyta</taxon>
        <taxon>Spermatophyta</taxon>
        <taxon>Magnoliopsida</taxon>
        <taxon>Liliopsida</taxon>
        <taxon>Poales</taxon>
        <taxon>Poaceae</taxon>
        <taxon>PACMAD clade</taxon>
        <taxon>Panicoideae</taxon>
        <taxon>Panicodae</taxon>
        <taxon>Paniceae</taxon>
        <taxon>Panicinae</taxon>
        <taxon>Panicum</taxon>
        <taxon>Panicum sect. Panicum</taxon>
    </lineage>
</organism>
<dbReference type="GO" id="GO:0006261">
    <property type="term" value="P:DNA-templated DNA replication"/>
    <property type="evidence" value="ECO:0007669"/>
    <property type="project" value="TreeGrafter"/>
</dbReference>
<evidence type="ECO:0000256" key="2">
    <source>
        <dbReference type="ARBA" id="ARBA00022737"/>
    </source>
</evidence>
<name>A0A2T7DLP8_9POAL</name>
<dbReference type="PROSITE" id="PS00678">
    <property type="entry name" value="WD_REPEATS_1"/>
    <property type="match status" value="1"/>
</dbReference>
<sequence length="447" mass="48568">MDGEDEVVLVVCGEECDAAPMFDINTGEEILRIYDCLAPPSGLACVAGCLLATSRPDKDPLVFGGAIYFWDLNKIQVTSKSCIGEAIGPITCSKDGIYLVGGAHSGNAYIWEVASGALLKCWRAHKNAISCLSFSQDSSLIISGSEEGTVHVWCMISLFQAEEPQPHEAIKYCPNFYNSIKHEASITGILTILGGPCPMLITSSLDSSCKFSELLSGRLLQMLTLLSPITTTAIDPLEQLMICGASDAAIYVTGLNGIGMQYTTKRLTQDDCQVLYGHKAPISALAFTSEGVWLVSGSKDCTVVIWDTRTWNVVKKLGGKMGPVTNFLVIPKPESSRVHTRDYVSYLEIPTLEKKFKQTNEAPIILQPSSFTKDADSAHACFHSSDLLSKQISDLQGKRTPEAIEMTVAMTVHEQTKDQNSAKELSSINSVLRCKAFKVMEVRASLD</sequence>
<dbReference type="InterPro" id="IPR036322">
    <property type="entry name" value="WD40_repeat_dom_sf"/>
</dbReference>
<dbReference type="GO" id="GO:0005656">
    <property type="term" value="C:nuclear pre-replicative complex"/>
    <property type="evidence" value="ECO:0007669"/>
    <property type="project" value="TreeGrafter"/>
</dbReference>
<evidence type="ECO:0000313" key="4">
    <source>
        <dbReference type="EMBL" id="PUZ56503.1"/>
    </source>
</evidence>
<dbReference type="AlphaFoldDB" id="A0A2T7DLP8"/>
<dbReference type="InterPro" id="IPR015943">
    <property type="entry name" value="WD40/YVTN_repeat-like_dom_sf"/>
</dbReference>
<protein>
    <submittedName>
        <fullName evidence="4">Uncharacterized protein</fullName>
    </submittedName>
</protein>
<dbReference type="EMBL" id="CM009753">
    <property type="protein sequence ID" value="PUZ56503.1"/>
    <property type="molecule type" value="Genomic_DNA"/>
</dbReference>
<keyword evidence="2" id="KW-0677">Repeat</keyword>
<dbReference type="InterPro" id="IPR001680">
    <property type="entry name" value="WD40_rpt"/>
</dbReference>
<feature type="repeat" description="WD" evidence="3">
    <location>
        <begin position="275"/>
        <end position="316"/>
    </location>
</feature>
<dbReference type="InterPro" id="IPR045227">
    <property type="entry name" value="WDR18/Ipi3/RID3"/>
</dbReference>
<keyword evidence="1 3" id="KW-0853">WD repeat</keyword>
<proteinExistence type="predicted"/>
<dbReference type="PROSITE" id="PS50294">
    <property type="entry name" value="WD_REPEATS_REGION"/>
    <property type="match status" value="2"/>
</dbReference>
<dbReference type="Pfam" id="PF00400">
    <property type="entry name" value="WD40"/>
    <property type="match status" value="2"/>
</dbReference>